<dbReference type="AlphaFoldDB" id="A0A4R8LXT6"/>
<evidence type="ECO:0000313" key="2">
    <source>
        <dbReference type="EMBL" id="TDY53037.1"/>
    </source>
</evidence>
<evidence type="ECO:0000313" key="3">
    <source>
        <dbReference type="Proteomes" id="UP000295509"/>
    </source>
</evidence>
<keyword evidence="3" id="KW-1185">Reference proteome</keyword>
<protein>
    <submittedName>
        <fullName evidence="2">Uncharacterized protein DUF1311</fullName>
    </submittedName>
</protein>
<organism evidence="2 3">
    <name type="scientific">Paraburkholderia rhizosphaerae</name>
    <dbReference type="NCBI Taxonomy" id="480658"/>
    <lineage>
        <taxon>Bacteria</taxon>
        <taxon>Pseudomonadati</taxon>
        <taxon>Pseudomonadota</taxon>
        <taxon>Betaproteobacteria</taxon>
        <taxon>Burkholderiales</taxon>
        <taxon>Burkholderiaceae</taxon>
        <taxon>Paraburkholderia</taxon>
    </lineage>
</organism>
<dbReference type="Gene3D" id="1.20.1270.180">
    <property type="match status" value="1"/>
</dbReference>
<accession>A0A4R8LXT6</accession>
<gene>
    <name evidence="2" type="ORF">BX592_104325</name>
</gene>
<comment type="caution">
    <text evidence="2">The sequence shown here is derived from an EMBL/GenBank/DDBJ whole genome shotgun (WGS) entry which is preliminary data.</text>
</comment>
<feature type="domain" description="Lysozyme inhibitor LprI-like N-terminal" evidence="1">
    <location>
        <begin position="58"/>
        <end position="156"/>
    </location>
</feature>
<sequence length="163" mass="17995">MQGIKLLTFSLLVGASCSTSGKSIYSGEFDYRKFQPSASYFAGHKAKDVAHLCATGEHASTSDMEQCAHRGFEKADKDLAQQLATTTAVFATADIDAKGDYEPQALPYLKNAESAWEKYRDDTCYAFAYAAGPATARYINFWDCMTSITQARTNELNRLLKNQ</sequence>
<dbReference type="PROSITE" id="PS51257">
    <property type="entry name" value="PROKAR_LIPOPROTEIN"/>
    <property type="match status" value="1"/>
</dbReference>
<proteinExistence type="predicted"/>
<dbReference type="RefSeq" id="WP_134191045.1">
    <property type="nucleotide sequence ID" value="NZ_JBHLUW010000002.1"/>
</dbReference>
<name>A0A4R8LXT6_9BURK</name>
<reference evidence="2 3" key="1">
    <citation type="submission" date="2019-03" db="EMBL/GenBank/DDBJ databases">
        <title>Genomic Encyclopedia of Type Strains, Phase III (KMG-III): the genomes of soil and plant-associated and newly described type strains.</title>
        <authorList>
            <person name="Whitman W."/>
        </authorList>
    </citation>
    <scope>NUCLEOTIDE SEQUENCE [LARGE SCALE GENOMIC DNA]</scope>
    <source>
        <strain evidence="2 3">LMG 29544</strain>
    </source>
</reference>
<dbReference type="Pfam" id="PF07007">
    <property type="entry name" value="LprI"/>
    <property type="match status" value="1"/>
</dbReference>
<dbReference type="OrthoDB" id="9114478at2"/>
<evidence type="ECO:0000259" key="1">
    <source>
        <dbReference type="Pfam" id="PF07007"/>
    </source>
</evidence>
<dbReference type="InterPro" id="IPR009739">
    <property type="entry name" value="LprI-like_N"/>
</dbReference>
<dbReference type="EMBL" id="SORE01000004">
    <property type="protein sequence ID" value="TDY53037.1"/>
    <property type="molecule type" value="Genomic_DNA"/>
</dbReference>
<dbReference type="Proteomes" id="UP000295509">
    <property type="component" value="Unassembled WGS sequence"/>
</dbReference>